<dbReference type="EMBL" id="PFFQ01000039">
    <property type="protein sequence ID" value="PIW16264.1"/>
    <property type="molecule type" value="Genomic_DNA"/>
</dbReference>
<sequence length="353" mass="39829">MTLKHHSLRTVIRSLWDEISLPFLLLFFTLMGGALGYRILFPEESWTRLFYMTAITLSTVGYGDILETDQHPLAAWYTMLLMLAGMSMVVYALSSVTAFIVEGRLSHLLLENRIRRRIARMNGHYIVCGAGTLGVHVITEIQNSKEQVVVIDADLERLNRLKEEFPDLIALHGDATNELDLQEANIAQAKGLVSALSNDKENLFLTLTARQMNPDLKIVSRAVDINLHKRLRIAGADYIVSPNFIGGMRMASEILRPNVVTFLDRMLRGKDPSIRVSEVLILPESPYIGKYLKEVPIYEKTGLNMLAWSATGKNEDLQYNPGPETVLRAGGFLLFIGNNEQRKKLEHLLTHKK</sequence>
<feature type="domain" description="RCK N-terminal" evidence="3">
    <location>
        <begin position="122"/>
        <end position="240"/>
    </location>
</feature>
<dbReference type="InterPro" id="IPR006037">
    <property type="entry name" value="RCK_C"/>
</dbReference>
<dbReference type="Gene3D" id="1.10.287.70">
    <property type="match status" value="1"/>
</dbReference>
<name>A0A2M7G364_9BACT</name>
<comment type="subcellular location">
    <subcellularLocation>
        <location evidence="1">Cell membrane</location>
        <topology evidence="1">Multi-pass membrane protein</topology>
    </subcellularLocation>
</comment>
<dbReference type="SUPFAM" id="SSF116726">
    <property type="entry name" value="TrkA C-terminal domain-like"/>
    <property type="match status" value="1"/>
</dbReference>
<feature type="transmembrane region" description="Helical" evidence="2">
    <location>
        <begin position="21"/>
        <end position="40"/>
    </location>
</feature>
<dbReference type="Pfam" id="PF02254">
    <property type="entry name" value="TrkA_N"/>
    <property type="match status" value="1"/>
</dbReference>
<keyword evidence="2" id="KW-0812">Transmembrane</keyword>
<dbReference type="Gene3D" id="3.40.50.720">
    <property type="entry name" value="NAD(P)-binding Rossmann-like Domain"/>
    <property type="match status" value="1"/>
</dbReference>
<reference evidence="5 6" key="1">
    <citation type="submission" date="2017-09" db="EMBL/GenBank/DDBJ databases">
        <title>Depth-based differentiation of microbial function through sediment-hosted aquifers and enrichment of novel symbionts in the deep terrestrial subsurface.</title>
        <authorList>
            <person name="Probst A.J."/>
            <person name="Ladd B."/>
            <person name="Jarett J.K."/>
            <person name="Geller-Mcgrath D.E."/>
            <person name="Sieber C.M."/>
            <person name="Emerson J.B."/>
            <person name="Anantharaman K."/>
            <person name="Thomas B.C."/>
            <person name="Malmstrom R."/>
            <person name="Stieglmeier M."/>
            <person name="Klingl A."/>
            <person name="Woyke T."/>
            <person name="Ryan C.M."/>
            <person name="Banfield J.F."/>
        </authorList>
    </citation>
    <scope>NUCLEOTIDE SEQUENCE [LARGE SCALE GENOMIC DNA]</scope>
    <source>
        <strain evidence="5">CG17_big_fil_post_rev_8_21_14_2_50_48_46</strain>
    </source>
</reference>
<dbReference type="PANTHER" id="PTHR43833:SF9">
    <property type="entry name" value="POTASSIUM CHANNEL PROTEIN YUGO-RELATED"/>
    <property type="match status" value="1"/>
</dbReference>
<gene>
    <name evidence="5" type="ORF">COW36_14160</name>
</gene>
<feature type="transmembrane region" description="Helical" evidence="2">
    <location>
        <begin position="74"/>
        <end position="101"/>
    </location>
</feature>
<dbReference type="InterPro" id="IPR036291">
    <property type="entry name" value="NAD(P)-bd_dom_sf"/>
</dbReference>
<dbReference type="SUPFAM" id="SSF51735">
    <property type="entry name" value="NAD(P)-binding Rossmann-fold domains"/>
    <property type="match status" value="1"/>
</dbReference>
<dbReference type="AlphaFoldDB" id="A0A2M7G364"/>
<dbReference type="GO" id="GO:0005886">
    <property type="term" value="C:plasma membrane"/>
    <property type="evidence" value="ECO:0007669"/>
    <property type="project" value="UniProtKB-SubCell"/>
</dbReference>
<protein>
    <submittedName>
        <fullName evidence="5">Potassium channel protein</fullName>
    </submittedName>
</protein>
<dbReference type="Pfam" id="PF02080">
    <property type="entry name" value="TrkA_C"/>
    <property type="match status" value="1"/>
</dbReference>
<keyword evidence="5" id="KW-0813">Transport</keyword>
<keyword evidence="5" id="KW-0407">Ion channel</keyword>
<evidence type="ECO:0000313" key="5">
    <source>
        <dbReference type="EMBL" id="PIW16264.1"/>
    </source>
</evidence>
<evidence type="ECO:0000313" key="6">
    <source>
        <dbReference type="Proteomes" id="UP000231019"/>
    </source>
</evidence>
<keyword evidence="2" id="KW-0472">Membrane</keyword>
<dbReference type="InterPro" id="IPR050721">
    <property type="entry name" value="Trk_Ktr_HKT_K-transport"/>
</dbReference>
<dbReference type="InterPro" id="IPR036721">
    <property type="entry name" value="RCK_C_sf"/>
</dbReference>
<dbReference type="PROSITE" id="PS51202">
    <property type="entry name" value="RCK_C"/>
    <property type="match status" value="1"/>
</dbReference>
<dbReference type="GO" id="GO:0006813">
    <property type="term" value="P:potassium ion transport"/>
    <property type="evidence" value="ECO:0007669"/>
    <property type="project" value="InterPro"/>
</dbReference>
<dbReference type="Pfam" id="PF07885">
    <property type="entry name" value="Ion_trans_2"/>
    <property type="match status" value="1"/>
</dbReference>
<evidence type="ECO:0000259" key="4">
    <source>
        <dbReference type="PROSITE" id="PS51202"/>
    </source>
</evidence>
<dbReference type="SUPFAM" id="SSF81324">
    <property type="entry name" value="Voltage-gated potassium channels"/>
    <property type="match status" value="1"/>
</dbReference>
<feature type="domain" description="RCK C-terminal" evidence="4">
    <location>
        <begin position="264"/>
        <end position="351"/>
    </location>
</feature>
<dbReference type="GO" id="GO:0008324">
    <property type="term" value="F:monoatomic cation transmembrane transporter activity"/>
    <property type="evidence" value="ECO:0007669"/>
    <property type="project" value="InterPro"/>
</dbReference>
<evidence type="ECO:0000256" key="1">
    <source>
        <dbReference type="ARBA" id="ARBA00004651"/>
    </source>
</evidence>
<keyword evidence="5" id="KW-0406">Ion transport</keyword>
<proteinExistence type="predicted"/>
<dbReference type="Gene3D" id="3.30.70.1450">
    <property type="entry name" value="Regulator of K+ conductance, C-terminal domain"/>
    <property type="match status" value="1"/>
</dbReference>
<dbReference type="PROSITE" id="PS51201">
    <property type="entry name" value="RCK_N"/>
    <property type="match status" value="1"/>
</dbReference>
<dbReference type="InterPro" id="IPR013099">
    <property type="entry name" value="K_chnl_dom"/>
</dbReference>
<evidence type="ECO:0000259" key="3">
    <source>
        <dbReference type="PROSITE" id="PS51201"/>
    </source>
</evidence>
<comment type="caution">
    <text evidence="5">The sequence shown here is derived from an EMBL/GenBank/DDBJ whole genome shotgun (WGS) entry which is preliminary data.</text>
</comment>
<dbReference type="Proteomes" id="UP000231019">
    <property type="component" value="Unassembled WGS sequence"/>
</dbReference>
<evidence type="ECO:0000256" key="2">
    <source>
        <dbReference type="SAM" id="Phobius"/>
    </source>
</evidence>
<feature type="transmembrane region" description="Helical" evidence="2">
    <location>
        <begin position="122"/>
        <end position="139"/>
    </location>
</feature>
<accession>A0A2M7G364</accession>
<keyword evidence="2" id="KW-1133">Transmembrane helix</keyword>
<organism evidence="5 6">
    <name type="scientific">bacterium (Candidatus Blackallbacteria) CG17_big_fil_post_rev_8_21_14_2_50_48_46</name>
    <dbReference type="NCBI Taxonomy" id="2014261"/>
    <lineage>
        <taxon>Bacteria</taxon>
        <taxon>Candidatus Blackallbacteria</taxon>
    </lineage>
</organism>
<dbReference type="InterPro" id="IPR003148">
    <property type="entry name" value="RCK_N"/>
</dbReference>
<dbReference type="PANTHER" id="PTHR43833">
    <property type="entry name" value="POTASSIUM CHANNEL PROTEIN 2-RELATED-RELATED"/>
    <property type="match status" value="1"/>
</dbReference>